<evidence type="ECO:0000256" key="5">
    <source>
        <dbReference type="ARBA" id="ARBA00023146"/>
    </source>
</evidence>
<evidence type="ECO:0000256" key="3">
    <source>
        <dbReference type="ARBA" id="ARBA00022840"/>
    </source>
</evidence>
<dbReference type="InterPro" id="IPR002312">
    <property type="entry name" value="Asp/Asn-tRNA-synth_IIb"/>
</dbReference>
<evidence type="ECO:0000313" key="9">
    <source>
        <dbReference type="Proteomes" id="UP000178946"/>
    </source>
</evidence>
<dbReference type="GO" id="GO:0004815">
    <property type="term" value="F:aspartate-tRNA ligase activity"/>
    <property type="evidence" value="ECO:0007669"/>
    <property type="project" value="UniProtKB-UniRule"/>
</dbReference>
<feature type="binding site" evidence="6">
    <location>
        <position position="219"/>
    </location>
    <ligand>
        <name>L-aspartate</name>
        <dbReference type="ChEBI" id="CHEBI:29991"/>
    </ligand>
</feature>
<dbReference type="SUPFAM" id="SSF55681">
    <property type="entry name" value="Class II aaRS and biotin synthetases"/>
    <property type="match status" value="1"/>
</dbReference>
<name>A0A1F8DSU5_9BACT</name>
<dbReference type="InterPro" id="IPR047090">
    <property type="entry name" value="AspRS_core"/>
</dbReference>
<keyword evidence="1 6" id="KW-0436">Ligase</keyword>
<feature type="domain" description="Aminoacyl-transfer RNA synthetases class-II family profile" evidence="7">
    <location>
        <begin position="156"/>
        <end position="428"/>
    </location>
</feature>
<dbReference type="CDD" id="cd00777">
    <property type="entry name" value="AspRS_core"/>
    <property type="match status" value="1"/>
</dbReference>
<dbReference type="Proteomes" id="UP000178946">
    <property type="component" value="Unassembled WGS sequence"/>
</dbReference>
<feature type="binding site" evidence="6">
    <location>
        <position position="173"/>
    </location>
    <ligand>
        <name>L-aspartate</name>
        <dbReference type="ChEBI" id="CHEBI:29991"/>
    </ligand>
</feature>
<feature type="binding site" evidence="6">
    <location>
        <position position="321"/>
    </location>
    <ligand>
        <name>L-aspartate</name>
        <dbReference type="ChEBI" id="CHEBI:29991"/>
    </ligand>
</feature>
<dbReference type="InterPro" id="IPR004524">
    <property type="entry name" value="Asp-tRNA-ligase_1"/>
</dbReference>
<dbReference type="InterPro" id="IPR006195">
    <property type="entry name" value="aa-tRNA-synth_II"/>
</dbReference>
<accession>A0A1F8DSU5</accession>
<dbReference type="CDD" id="cd04317">
    <property type="entry name" value="EcAspRS_like_N"/>
    <property type="match status" value="1"/>
</dbReference>
<protein>
    <recommendedName>
        <fullName evidence="6">Aspartate--tRNA(Asp/Asn) ligase</fullName>
        <ecNumber evidence="6">6.1.1.23</ecNumber>
    </recommendedName>
    <alternativeName>
        <fullName evidence="6">Aspartyl-tRNA synthetase</fullName>
        <shortName evidence="6">AspRS</shortName>
    </alternativeName>
    <alternativeName>
        <fullName evidence="6">Non-discriminating aspartyl-tRNA synthetase</fullName>
        <shortName evidence="6">ND-AspRS</shortName>
    </alternativeName>
</protein>
<evidence type="ECO:0000256" key="1">
    <source>
        <dbReference type="ARBA" id="ARBA00022598"/>
    </source>
</evidence>
<dbReference type="InterPro" id="IPR004364">
    <property type="entry name" value="Aa-tRNA-synt_II"/>
</dbReference>
<keyword evidence="4 6" id="KW-0648">Protein biosynthesis</keyword>
<evidence type="ECO:0000256" key="6">
    <source>
        <dbReference type="HAMAP-Rule" id="MF_00044"/>
    </source>
</evidence>
<gene>
    <name evidence="6" type="primary">aspS</name>
    <name evidence="8" type="ORF">A3A20_02140</name>
</gene>
<feature type="binding site" evidence="6">
    <location>
        <position position="362"/>
    </location>
    <ligand>
        <name>L-aspartate</name>
        <dbReference type="ChEBI" id="CHEBI:29991"/>
    </ligand>
</feature>
<comment type="caution">
    <text evidence="8">The sequence shown here is derived from an EMBL/GenBank/DDBJ whole genome shotgun (WGS) entry which is preliminary data.</text>
</comment>
<dbReference type="InterPro" id="IPR012340">
    <property type="entry name" value="NA-bd_OB-fold"/>
</dbReference>
<evidence type="ECO:0000313" key="8">
    <source>
        <dbReference type="EMBL" id="OGM91713.1"/>
    </source>
</evidence>
<dbReference type="EMBL" id="MGIR01000001">
    <property type="protein sequence ID" value="OGM91713.1"/>
    <property type="molecule type" value="Genomic_DNA"/>
</dbReference>
<comment type="catalytic activity">
    <reaction evidence="6">
        <text>tRNA(Asx) + L-aspartate + ATP = L-aspartyl-tRNA(Asx) + AMP + diphosphate</text>
        <dbReference type="Rhea" id="RHEA:18349"/>
        <dbReference type="Rhea" id="RHEA-COMP:9710"/>
        <dbReference type="Rhea" id="RHEA-COMP:9711"/>
        <dbReference type="ChEBI" id="CHEBI:29991"/>
        <dbReference type="ChEBI" id="CHEBI:30616"/>
        <dbReference type="ChEBI" id="CHEBI:33019"/>
        <dbReference type="ChEBI" id="CHEBI:78442"/>
        <dbReference type="ChEBI" id="CHEBI:78516"/>
        <dbReference type="ChEBI" id="CHEBI:456215"/>
        <dbReference type="EC" id="6.1.1.23"/>
    </reaction>
</comment>
<feature type="binding site" evidence="6">
    <location>
        <position position="355"/>
    </location>
    <ligand>
        <name>ATP</name>
        <dbReference type="ChEBI" id="CHEBI:30616"/>
    </ligand>
</feature>
<keyword evidence="6" id="KW-0963">Cytoplasm</keyword>
<sequence>MRILTEEIIERVGKEVRLAGWVGARRDHGKIIFIDLRDISGIVQLVFTPKEKELYQKAERLRPGWVIQVAGQVKERPAGMQNPEINTGKYEMEVSDLNIESEAETPPISVSGDGYEIGEESRMKYRYLDLRRGRLQRNLKKRGEAINFLRNHLIIEHGFVEIETPYLGKSTPEGARDYLVPSRLEPGKFYALAQSPQQYKQLLMVAGMEKYFQMARCFRDEDTRGDRQPEFTQLDIEMSFVEESELMNLITEMMNAFVKEVFPEKKDKISFSFISYEESVKKYGSDKPDIRKNKDELAFLWVLNFPLFEYSKTEKKLVSAHHPFTAPQEGDIKLLDSEPRKARARAYDLVLNGFEIGGGSIRIYKRVLQEKIFGLLGLSPEKYREEFGHMLEAFDYGAPPHGGIAIGIDRLMAILLDEPNIREVIAFPKTGDGRDLMTGAPDAIDKKHLDELHLQVKKTKK</sequence>
<feature type="site" description="Important for tRNA non-discrimination" evidence="6">
    <location>
        <position position="79"/>
    </location>
</feature>
<dbReference type="GO" id="GO:0006422">
    <property type="term" value="P:aspartyl-tRNA aminoacylation"/>
    <property type="evidence" value="ECO:0007669"/>
    <property type="project" value="UniProtKB-UniRule"/>
</dbReference>
<dbReference type="PRINTS" id="PR01042">
    <property type="entry name" value="TRNASYNTHASP"/>
</dbReference>
<dbReference type="GO" id="GO:0005524">
    <property type="term" value="F:ATP binding"/>
    <property type="evidence" value="ECO:0007669"/>
    <property type="project" value="UniProtKB-UniRule"/>
</dbReference>
<dbReference type="STRING" id="1802557.A3A20_02140"/>
<comment type="function">
    <text evidence="6">Aspartyl-tRNA synthetase with relaxed tRNA specificity since it is able to aspartylate not only its cognate tRNA(Asp) but also tRNA(Asn). Reaction proceeds in two steps: L-aspartate is first activated by ATP to form Asp-AMP and then transferred to the acceptor end of tRNA(Asp/Asn).</text>
</comment>
<dbReference type="HAMAP" id="MF_00044">
    <property type="entry name" value="Asp_tRNA_synth_type1"/>
    <property type="match status" value="1"/>
</dbReference>
<dbReference type="Gene3D" id="3.30.930.10">
    <property type="entry name" value="Bira Bifunctional Protein, Domain 2"/>
    <property type="match status" value="1"/>
</dbReference>
<keyword evidence="2 6" id="KW-0547">Nucleotide-binding</keyword>
<dbReference type="GO" id="GO:0003676">
    <property type="term" value="F:nucleic acid binding"/>
    <property type="evidence" value="ECO:0007669"/>
    <property type="project" value="InterPro"/>
</dbReference>
<feature type="binding site" evidence="6">
    <location>
        <begin position="219"/>
        <end position="221"/>
    </location>
    <ligand>
        <name>ATP</name>
        <dbReference type="ChEBI" id="CHEBI:30616"/>
    </ligand>
</feature>
<dbReference type="InterPro" id="IPR047089">
    <property type="entry name" value="Asp-tRNA-ligase_1_N"/>
</dbReference>
<feature type="binding site" evidence="6">
    <location>
        <begin position="407"/>
        <end position="410"/>
    </location>
    <ligand>
        <name>ATP</name>
        <dbReference type="ChEBI" id="CHEBI:30616"/>
    </ligand>
</feature>
<dbReference type="PANTHER" id="PTHR22594">
    <property type="entry name" value="ASPARTYL/LYSYL-TRNA SYNTHETASE"/>
    <property type="match status" value="1"/>
</dbReference>
<reference evidence="8 9" key="1">
    <citation type="journal article" date="2016" name="Nat. Commun.">
        <title>Thousands of microbial genomes shed light on interconnected biogeochemical processes in an aquifer system.</title>
        <authorList>
            <person name="Anantharaman K."/>
            <person name="Brown C.T."/>
            <person name="Hug L.A."/>
            <person name="Sharon I."/>
            <person name="Castelle C.J."/>
            <person name="Probst A.J."/>
            <person name="Thomas B.C."/>
            <person name="Singh A."/>
            <person name="Wilkins M.J."/>
            <person name="Karaoz U."/>
            <person name="Brodie E.L."/>
            <person name="Williams K.H."/>
            <person name="Hubbard S.S."/>
            <person name="Banfield J.F."/>
        </authorList>
    </citation>
    <scope>NUCLEOTIDE SEQUENCE [LARGE SCALE GENOMIC DNA]</scope>
</reference>
<feature type="binding site" evidence="6">
    <location>
        <position position="228"/>
    </location>
    <ligand>
        <name>ATP</name>
        <dbReference type="ChEBI" id="CHEBI:30616"/>
    </ligand>
</feature>
<keyword evidence="3 6" id="KW-0067">ATP-binding</keyword>
<comment type="subcellular location">
    <subcellularLocation>
        <location evidence="6">Cytoplasm</location>
    </subcellularLocation>
</comment>
<dbReference type="PANTHER" id="PTHR22594:SF5">
    <property type="entry name" value="ASPARTATE--TRNA LIGASE, MITOCHONDRIAL"/>
    <property type="match status" value="1"/>
</dbReference>
<keyword evidence="5 6" id="KW-0030">Aminoacyl-tRNA synthetase</keyword>
<evidence type="ECO:0000259" key="7">
    <source>
        <dbReference type="PROSITE" id="PS50862"/>
    </source>
</evidence>
<dbReference type="EC" id="6.1.1.23" evidence="6"/>
<dbReference type="AlphaFoldDB" id="A0A1F8DSU5"/>
<evidence type="ECO:0000256" key="4">
    <source>
        <dbReference type="ARBA" id="ARBA00022917"/>
    </source>
</evidence>
<dbReference type="InterPro" id="IPR045864">
    <property type="entry name" value="aa-tRNA-synth_II/BPL/LPL"/>
</dbReference>
<comment type="similarity">
    <text evidence="6">Belongs to the class-II aminoacyl-tRNA synthetase family. Type 1 subfamily.</text>
</comment>
<dbReference type="Pfam" id="PF00152">
    <property type="entry name" value="tRNA-synt_2"/>
    <property type="match status" value="1"/>
</dbReference>
<dbReference type="InterPro" id="IPR004365">
    <property type="entry name" value="NA-bd_OB_tRNA"/>
</dbReference>
<dbReference type="Gene3D" id="2.40.50.140">
    <property type="entry name" value="Nucleic acid-binding proteins"/>
    <property type="match status" value="1"/>
</dbReference>
<dbReference type="PROSITE" id="PS50862">
    <property type="entry name" value="AA_TRNA_LIGASE_II"/>
    <property type="match status" value="1"/>
</dbReference>
<feature type="region of interest" description="Aspartate" evidence="6">
    <location>
        <begin position="197"/>
        <end position="200"/>
    </location>
</feature>
<dbReference type="SUPFAM" id="SSF50249">
    <property type="entry name" value="Nucleic acid-binding proteins"/>
    <property type="match status" value="1"/>
</dbReference>
<evidence type="ECO:0000256" key="2">
    <source>
        <dbReference type="ARBA" id="ARBA00022741"/>
    </source>
</evidence>
<comment type="subunit">
    <text evidence="6">Homodimer.</text>
</comment>
<dbReference type="GO" id="GO:0050560">
    <property type="term" value="F:aspartate-tRNA(Asn) ligase activity"/>
    <property type="evidence" value="ECO:0007669"/>
    <property type="project" value="UniProtKB-EC"/>
</dbReference>
<proteinExistence type="inferred from homology"/>
<dbReference type="GO" id="GO:0005737">
    <property type="term" value="C:cytoplasm"/>
    <property type="evidence" value="ECO:0007669"/>
    <property type="project" value="UniProtKB-SubCell"/>
</dbReference>
<organism evidence="8 9">
    <name type="scientific">Candidatus Wolfebacteria bacterium RIFCSPLOWO2_01_FULL_45_19</name>
    <dbReference type="NCBI Taxonomy" id="1802557"/>
    <lineage>
        <taxon>Bacteria</taxon>
        <taxon>Candidatus Wolfeibacteriota</taxon>
    </lineage>
</organism>
<feature type="site" description="Important for tRNA non-discrimination" evidence="6">
    <location>
        <position position="28"/>
    </location>
</feature>
<dbReference type="Pfam" id="PF01336">
    <property type="entry name" value="tRNA_anti-codon"/>
    <property type="match status" value="1"/>
</dbReference>